<dbReference type="EMBL" id="FUWG01000008">
    <property type="protein sequence ID" value="SJZ42068.1"/>
    <property type="molecule type" value="Genomic_DNA"/>
</dbReference>
<dbReference type="RefSeq" id="WP_078933094.1">
    <property type="nucleotide sequence ID" value="NZ_FUWG01000008.1"/>
</dbReference>
<dbReference type="OrthoDB" id="9802752at2"/>
<dbReference type="PROSITE" id="PS51459">
    <property type="entry name" value="FIDO"/>
    <property type="match status" value="1"/>
</dbReference>
<gene>
    <name evidence="2" type="ORF">SAMN02745149_01181</name>
</gene>
<keyword evidence="3" id="KW-1185">Reference proteome</keyword>
<dbReference type="GO" id="GO:0016301">
    <property type="term" value="F:kinase activity"/>
    <property type="evidence" value="ECO:0007669"/>
    <property type="project" value="InterPro"/>
</dbReference>
<dbReference type="Pfam" id="PF02661">
    <property type="entry name" value="Fic"/>
    <property type="match status" value="1"/>
</dbReference>
<feature type="domain" description="Fido" evidence="1">
    <location>
        <begin position="4"/>
        <end position="122"/>
    </location>
</feature>
<protein>
    <submittedName>
        <fullName evidence="2">Death on curing protein</fullName>
    </submittedName>
</protein>
<organism evidence="2 3">
    <name type="scientific">Treponema porcinum</name>
    <dbReference type="NCBI Taxonomy" id="261392"/>
    <lineage>
        <taxon>Bacteria</taxon>
        <taxon>Pseudomonadati</taxon>
        <taxon>Spirochaetota</taxon>
        <taxon>Spirochaetia</taxon>
        <taxon>Spirochaetales</taxon>
        <taxon>Treponemataceae</taxon>
        <taxon>Treponema</taxon>
    </lineage>
</organism>
<dbReference type="InterPro" id="IPR053737">
    <property type="entry name" value="Type_II_TA_Toxin"/>
</dbReference>
<evidence type="ECO:0000259" key="1">
    <source>
        <dbReference type="PROSITE" id="PS51459"/>
    </source>
</evidence>
<dbReference type="InterPro" id="IPR006440">
    <property type="entry name" value="Doc"/>
</dbReference>
<dbReference type="PIRSF" id="PIRSF018297">
    <property type="entry name" value="Doc"/>
    <property type="match status" value="1"/>
</dbReference>
<dbReference type="GeneID" id="78316480"/>
<dbReference type="AlphaFoldDB" id="A0A1T4KHZ9"/>
<dbReference type="PANTHER" id="PTHR39426:SF1">
    <property type="entry name" value="HOMOLOGY TO DEATH-ON-CURING PROTEIN OF PHAGE P1"/>
    <property type="match status" value="1"/>
</dbReference>
<dbReference type="InterPro" id="IPR003812">
    <property type="entry name" value="Fido"/>
</dbReference>
<name>A0A1T4KHZ9_TREPO</name>
<dbReference type="InterPro" id="IPR036597">
    <property type="entry name" value="Fido-like_dom_sf"/>
</dbReference>
<dbReference type="Gene3D" id="1.20.120.1870">
    <property type="entry name" value="Fic/DOC protein, Fido domain"/>
    <property type="match status" value="1"/>
</dbReference>
<dbReference type="Proteomes" id="UP000190423">
    <property type="component" value="Unassembled WGS sequence"/>
</dbReference>
<dbReference type="NCBIfam" id="TIGR01550">
    <property type="entry name" value="DOC_P1"/>
    <property type="match status" value="1"/>
</dbReference>
<reference evidence="2 3" key="1">
    <citation type="submission" date="2017-02" db="EMBL/GenBank/DDBJ databases">
        <authorList>
            <person name="Peterson S.W."/>
        </authorList>
    </citation>
    <scope>NUCLEOTIDE SEQUENCE [LARGE SCALE GENOMIC DNA]</scope>
    <source>
        <strain evidence="2 3">ATCC BAA-908</strain>
    </source>
</reference>
<dbReference type="PANTHER" id="PTHR39426">
    <property type="entry name" value="HOMOLOGY TO DEATH-ON-CURING PROTEIN OF PHAGE P1"/>
    <property type="match status" value="1"/>
</dbReference>
<dbReference type="STRING" id="261392.SAMN02745149_01181"/>
<dbReference type="SUPFAM" id="SSF140931">
    <property type="entry name" value="Fic-like"/>
    <property type="match status" value="1"/>
</dbReference>
<evidence type="ECO:0000313" key="3">
    <source>
        <dbReference type="Proteomes" id="UP000190423"/>
    </source>
</evidence>
<proteinExistence type="predicted"/>
<evidence type="ECO:0000313" key="2">
    <source>
        <dbReference type="EMBL" id="SJZ42068.1"/>
    </source>
</evidence>
<accession>A0A1T4KHZ9</accession>
<sequence length="125" mass="14136">MIFFDLEQVMNLHSSLIAKTGGMDGIRDKNLLDSALKSPFQTFSGKELYPSIFDKAAQLCYSLVENHPFADGNKRTGVHLTLLFLQLNGENIKYTQTELIDFGLSIASGKMNKDNIRDWLLNHKK</sequence>